<evidence type="ECO:0000256" key="3">
    <source>
        <dbReference type="ARBA" id="ARBA00023082"/>
    </source>
</evidence>
<gene>
    <name evidence="8" type="ORF">DFJ67_1536</name>
</gene>
<comment type="similarity">
    <text evidence="1">Belongs to the sigma-70 factor family. ECF subfamily.</text>
</comment>
<dbReference type="SUPFAM" id="SSF88659">
    <property type="entry name" value="Sigma3 and sigma4 domains of RNA polymerase sigma factors"/>
    <property type="match status" value="1"/>
</dbReference>
<organism evidence="8 9">
    <name type="scientific">Asanoa ferruginea</name>
    <dbReference type="NCBI Taxonomy" id="53367"/>
    <lineage>
        <taxon>Bacteria</taxon>
        <taxon>Bacillati</taxon>
        <taxon>Actinomycetota</taxon>
        <taxon>Actinomycetes</taxon>
        <taxon>Micromonosporales</taxon>
        <taxon>Micromonosporaceae</taxon>
        <taxon>Asanoa</taxon>
    </lineage>
</organism>
<accession>A0A3D9ZEB1</accession>
<keyword evidence="3" id="KW-0731">Sigma factor</keyword>
<dbReference type="AlphaFoldDB" id="A0A3D9ZEB1"/>
<dbReference type="InterPro" id="IPR013325">
    <property type="entry name" value="RNA_pol_sigma_r2"/>
</dbReference>
<evidence type="ECO:0000256" key="2">
    <source>
        <dbReference type="ARBA" id="ARBA00023015"/>
    </source>
</evidence>
<evidence type="ECO:0000313" key="8">
    <source>
        <dbReference type="EMBL" id="REF95577.1"/>
    </source>
</evidence>
<evidence type="ECO:0000256" key="4">
    <source>
        <dbReference type="ARBA" id="ARBA00023125"/>
    </source>
</evidence>
<dbReference type="PANTHER" id="PTHR43133">
    <property type="entry name" value="RNA POLYMERASE ECF-TYPE SIGMA FACTO"/>
    <property type="match status" value="1"/>
</dbReference>
<dbReference type="GO" id="GO:0006352">
    <property type="term" value="P:DNA-templated transcription initiation"/>
    <property type="evidence" value="ECO:0007669"/>
    <property type="project" value="InterPro"/>
</dbReference>
<keyword evidence="5" id="KW-0804">Transcription</keyword>
<comment type="caution">
    <text evidence="8">The sequence shown here is derived from an EMBL/GenBank/DDBJ whole genome shotgun (WGS) entry which is preliminary data.</text>
</comment>
<evidence type="ECO:0000256" key="1">
    <source>
        <dbReference type="ARBA" id="ARBA00010641"/>
    </source>
</evidence>
<dbReference type="SUPFAM" id="SSF88946">
    <property type="entry name" value="Sigma2 domain of RNA polymerase sigma factors"/>
    <property type="match status" value="1"/>
</dbReference>
<name>A0A3D9ZEB1_9ACTN</name>
<keyword evidence="9" id="KW-1185">Reference proteome</keyword>
<protein>
    <submittedName>
        <fullName evidence="8">RNA polymerase sigma-70 factor (ECF subfamily)</fullName>
    </submittedName>
</protein>
<dbReference type="PANTHER" id="PTHR43133:SF50">
    <property type="entry name" value="ECF RNA POLYMERASE SIGMA FACTOR SIGM"/>
    <property type="match status" value="1"/>
</dbReference>
<dbReference type="OrthoDB" id="3777963at2"/>
<reference evidence="8 9" key="1">
    <citation type="submission" date="2018-08" db="EMBL/GenBank/DDBJ databases">
        <title>Sequencing the genomes of 1000 actinobacteria strains.</title>
        <authorList>
            <person name="Klenk H.-P."/>
        </authorList>
    </citation>
    <scope>NUCLEOTIDE SEQUENCE [LARGE SCALE GENOMIC DNA]</scope>
    <source>
        <strain evidence="8 9">DSM 44099</strain>
    </source>
</reference>
<dbReference type="InterPro" id="IPR007627">
    <property type="entry name" value="RNA_pol_sigma70_r2"/>
</dbReference>
<dbReference type="InterPro" id="IPR013324">
    <property type="entry name" value="RNA_pol_sigma_r3/r4-like"/>
</dbReference>
<dbReference type="Proteomes" id="UP000256913">
    <property type="component" value="Unassembled WGS sequence"/>
</dbReference>
<dbReference type="InterPro" id="IPR036388">
    <property type="entry name" value="WH-like_DNA-bd_sf"/>
</dbReference>
<dbReference type="CDD" id="cd06171">
    <property type="entry name" value="Sigma70_r4"/>
    <property type="match status" value="1"/>
</dbReference>
<evidence type="ECO:0000313" key="9">
    <source>
        <dbReference type="Proteomes" id="UP000256913"/>
    </source>
</evidence>
<dbReference type="Pfam" id="PF08281">
    <property type="entry name" value="Sigma70_r4_2"/>
    <property type="match status" value="1"/>
</dbReference>
<proteinExistence type="inferred from homology"/>
<feature type="domain" description="RNA polymerase sigma-70 region 2" evidence="6">
    <location>
        <begin position="28"/>
        <end position="93"/>
    </location>
</feature>
<dbReference type="GO" id="GO:0016987">
    <property type="term" value="F:sigma factor activity"/>
    <property type="evidence" value="ECO:0007669"/>
    <property type="project" value="UniProtKB-KW"/>
</dbReference>
<dbReference type="Gene3D" id="1.10.10.10">
    <property type="entry name" value="Winged helix-like DNA-binding domain superfamily/Winged helix DNA-binding domain"/>
    <property type="match status" value="1"/>
</dbReference>
<dbReference type="NCBIfam" id="TIGR02937">
    <property type="entry name" value="sigma70-ECF"/>
    <property type="match status" value="1"/>
</dbReference>
<evidence type="ECO:0000259" key="6">
    <source>
        <dbReference type="Pfam" id="PF04542"/>
    </source>
</evidence>
<evidence type="ECO:0000256" key="5">
    <source>
        <dbReference type="ARBA" id="ARBA00023163"/>
    </source>
</evidence>
<evidence type="ECO:0000259" key="7">
    <source>
        <dbReference type="Pfam" id="PF08281"/>
    </source>
</evidence>
<dbReference type="InterPro" id="IPR014284">
    <property type="entry name" value="RNA_pol_sigma-70_dom"/>
</dbReference>
<dbReference type="EMBL" id="QUMQ01000001">
    <property type="protein sequence ID" value="REF95577.1"/>
    <property type="molecule type" value="Genomic_DNA"/>
</dbReference>
<dbReference type="Pfam" id="PF04542">
    <property type="entry name" value="Sigma70_r2"/>
    <property type="match status" value="1"/>
</dbReference>
<feature type="domain" description="RNA polymerase sigma factor 70 region 4 type 2" evidence="7">
    <location>
        <begin position="115"/>
        <end position="167"/>
    </location>
</feature>
<dbReference type="Gene3D" id="1.10.1740.10">
    <property type="match status" value="1"/>
</dbReference>
<keyword evidence="4" id="KW-0238">DNA-binding</keyword>
<keyword evidence="2" id="KW-0805">Transcription regulation</keyword>
<dbReference type="GO" id="GO:0003677">
    <property type="term" value="F:DNA binding"/>
    <property type="evidence" value="ECO:0007669"/>
    <property type="project" value="UniProtKB-KW"/>
</dbReference>
<sequence>MVSLRDGGDLELVPGFGPPGQTSFEEFYSAHFQALTIQLYAYTRDLAGAQDIAQEAFCRALARWKRLADYDDPSAWVRRVAWNLVTSRWRKTRTAALFLRQQRLAHVAEPSPDRVALAHALATLKPDHRRAVILHYLADLPIAEIARQEGVSENTVKSWLHRARTALATQLSEEEADRA</sequence>
<dbReference type="InterPro" id="IPR013249">
    <property type="entry name" value="RNA_pol_sigma70_r4_t2"/>
</dbReference>
<dbReference type="InterPro" id="IPR039425">
    <property type="entry name" value="RNA_pol_sigma-70-like"/>
</dbReference>